<dbReference type="SUPFAM" id="SSF46689">
    <property type="entry name" value="Homeodomain-like"/>
    <property type="match status" value="1"/>
</dbReference>
<dbReference type="SUPFAM" id="SSF48498">
    <property type="entry name" value="Tetracyclin repressor-like, C-terminal domain"/>
    <property type="match status" value="1"/>
</dbReference>
<sequence length="220" mass="23557">MREPVNPRPYRSPRRAAQAAATRVAVLRSAHELFAIQGYAATSVTAIARRAGVAVDTVYASVGRKPQLVLALIDEALAGHETDAPGGQATPSIERDYVQQVRATPGARAKLEVYAAAIVRRHPQVVPLVVALRQAAATDAAAGAALTSLADRRAANMRLFAADLRATGDLRADLTDDQVADLVWSTNAPEYYELLASRGFSPADVERLLLDIWTRVLLAP</sequence>
<evidence type="ECO:0000259" key="5">
    <source>
        <dbReference type="PROSITE" id="PS50977"/>
    </source>
</evidence>
<evidence type="ECO:0000313" key="7">
    <source>
        <dbReference type="Proteomes" id="UP001596189"/>
    </source>
</evidence>
<dbReference type="Pfam" id="PF00440">
    <property type="entry name" value="TetR_N"/>
    <property type="match status" value="1"/>
</dbReference>
<dbReference type="PANTHER" id="PTHR30055:SF234">
    <property type="entry name" value="HTH-TYPE TRANSCRIPTIONAL REGULATOR BETI"/>
    <property type="match status" value="1"/>
</dbReference>
<dbReference type="PRINTS" id="PR00455">
    <property type="entry name" value="HTHTETR"/>
</dbReference>
<dbReference type="Gene3D" id="1.10.357.10">
    <property type="entry name" value="Tetracycline Repressor, domain 2"/>
    <property type="match status" value="1"/>
</dbReference>
<feature type="DNA-binding region" description="H-T-H motif" evidence="4">
    <location>
        <begin position="43"/>
        <end position="62"/>
    </location>
</feature>
<dbReference type="InterPro" id="IPR001647">
    <property type="entry name" value="HTH_TetR"/>
</dbReference>
<dbReference type="RefSeq" id="WP_345718486.1">
    <property type="nucleotide sequence ID" value="NZ_BAABFP010000008.1"/>
</dbReference>
<protein>
    <submittedName>
        <fullName evidence="6">TetR/AcrR family transcriptional regulator</fullName>
    </submittedName>
</protein>
<keyword evidence="7" id="KW-1185">Reference proteome</keyword>
<feature type="domain" description="HTH tetR-type" evidence="5">
    <location>
        <begin position="20"/>
        <end position="80"/>
    </location>
</feature>
<dbReference type="InterPro" id="IPR050109">
    <property type="entry name" value="HTH-type_TetR-like_transc_reg"/>
</dbReference>
<organism evidence="6 7">
    <name type="scientific">Angustibacter luteus</name>
    <dbReference type="NCBI Taxonomy" id="658456"/>
    <lineage>
        <taxon>Bacteria</taxon>
        <taxon>Bacillati</taxon>
        <taxon>Actinomycetota</taxon>
        <taxon>Actinomycetes</taxon>
        <taxon>Kineosporiales</taxon>
        <taxon>Kineosporiaceae</taxon>
    </lineage>
</organism>
<dbReference type="InterPro" id="IPR036271">
    <property type="entry name" value="Tet_transcr_reg_TetR-rel_C_sf"/>
</dbReference>
<proteinExistence type="predicted"/>
<keyword evidence="2 4" id="KW-0238">DNA-binding</keyword>
<evidence type="ECO:0000256" key="1">
    <source>
        <dbReference type="ARBA" id="ARBA00023015"/>
    </source>
</evidence>
<gene>
    <name evidence="6" type="ORF">ACFQDO_07765</name>
</gene>
<dbReference type="PANTHER" id="PTHR30055">
    <property type="entry name" value="HTH-TYPE TRANSCRIPTIONAL REGULATOR RUTR"/>
    <property type="match status" value="1"/>
</dbReference>
<evidence type="ECO:0000256" key="3">
    <source>
        <dbReference type="ARBA" id="ARBA00023163"/>
    </source>
</evidence>
<dbReference type="Gene3D" id="1.10.10.60">
    <property type="entry name" value="Homeodomain-like"/>
    <property type="match status" value="1"/>
</dbReference>
<evidence type="ECO:0000313" key="6">
    <source>
        <dbReference type="EMBL" id="MFC6007024.1"/>
    </source>
</evidence>
<dbReference type="EMBL" id="JBHSRD010000003">
    <property type="protein sequence ID" value="MFC6007024.1"/>
    <property type="molecule type" value="Genomic_DNA"/>
</dbReference>
<evidence type="ECO:0000256" key="2">
    <source>
        <dbReference type="ARBA" id="ARBA00023125"/>
    </source>
</evidence>
<keyword evidence="1" id="KW-0805">Transcription regulation</keyword>
<dbReference type="InterPro" id="IPR009057">
    <property type="entry name" value="Homeodomain-like_sf"/>
</dbReference>
<keyword evidence="3" id="KW-0804">Transcription</keyword>
<dbReference type="Proteomes" id="UP001596189">
    <property type="component" value="Unassembled WGS sequence"/>
</dbReference>
<evidence type="ECO:0000256" key="4">
    <source>
        <dbReference type="PROSITE-ProRule" id="PRU00335"/>
    </source>
</evidence>
<dbReference type="PROSITE" id="PS50977">
    <property type="entry name" value="HTH_TETR_2"/>
    <property type="match status" value="1"/>
</dbReference>
<accession>A0ABW1JCW5</accession>
<reference evidence="7" key="1">
    <citation type="journal article" date="2019" name="Int. J. Syst. Evol. Microbiol.">
        <title>The Global Catalogue of Microorganisms (GCM) 10K type strain sequencing project: providing services to taxonomists for standard genome sequencing and annotation.</title>
        <authorList>
            <consortium name="The Broad Institute Genomics Platform"/>
            <consortium name="The Broad Institute Genome Sequencing Center for Infectious Disease"/>
            <person name="Wu L."/>
            <person name="Ma J."/>
        </authorList>
    </citation>
    <scope>NUCLEOTIDE SEQUENCE [LARGE SCALE GENOMIC DNA]</scope>
    <source>
        <strain evidence="7">KACC 14249</strain>
    </source>
</reference>
<name>A0ABW1JCW5_9ACTN</name>
<comment type="caution">
    <text evidence="6">The sequence shown here is derived from an EMBL/GenBank/DDBJ whole genome shotgun (WGS) entry which is preliminary data.</text>
</comment>